<dbReference type="PANTHER" id="PTHR46638">
    <property type="entry name" value="CORRINOID ADENOSYLTRANSFERASE"/>
    <property type="match status" value="1"/>
</dbReference>
<dbReference type="Proteomes" id="UP000241048">
    <property type="component" value="Unassembled WGS sequence"/>
</dbReference>
<evidence type="ECO:0000313" key="2">
    <source>
        <dbReference type="Proteomes" id="UP000241048"/>
    </source>
</evidence>
<dbReference type="GO" id="GO:0009236">
    <property type="term" value="P:cobalamin biosynthetic process"/>
    <property type="evidence" value="ECO:0007669"/>
    <property type="project" value="InterPro"/>
</dbReference>
<gene>
    <name evidence="1" type="ORF">C7U56_12705</name>
</gene>
<dbReference type="EMBL" id="PYLO01000005">
    <property type="protein sequence ID" value="PST36098.1"/>
    <property type="molecule type" value="Genomic_DNA"/>
</dbReference>
<dbReference type="InterPro" id="IPR003724">
    <property type="entry name" value="CblAdoTrfase_CobA"/>
</dbReference>
<organism evidence="1 2">
    <name type="scientific">Clostridium fessum</name>
    <dbReference type="NCBI Taxonomy" id="2126740"/>
    <lineage>
        <taxon>Bacteria</taxon>
        <taxon>Bacillati</taxon>
        <taxon>Bacillota</taxon>
        <taxon>Clostridia</taxon>
        <taxon>Eubacteriales</taxon>
        <taxon>Clostridiaceae</taxon>
        <taxon>Clostridium</taxon>
    </lineage>
</organism>
<dbReference type="GO" id="GO:0005524">
    <property type="term" value="F:ATP binding"/>
    <property type="evidence" value="ECO:0007669"/>
    <property type="project" value="InterPro"/>
</dbReference>
<dbReference type="RefSeq" id="WP_022359533.1">
    <property type="nucleotide sequence ID" value="NZ_DBFCBK010000017.1"/>
</dbReference>
<dbReference type="Pfam" id="PF02572">
    <property type="entry name" value="CobA_CobO_BtuR"/>
    <property type="match status" value="1"/>
</dbReference>
<name>A0A2T3FLE7_9CLOT</name>
<dbReference type="Gene3D" id="3.40.50.300">
    <property type="entry name" value="P-loop containing nucleotide triphosphate hydrolases"/>
    <property type="match status" value="1"/>
</dbReference>
<dbReference type="AlphaFoldDB" id="A0A2T3FLE7"/>
<evidence type="ECO:0000313" key="1">
    <source>
        <dbReference type="EMBL" id="PST36098.1"/>
    </source>
</evidence>
<dbReference type="PIRSF" id="PIRSF015617">
    <property type="entry name" value="Adensltrnsf_CobA"/>
    <property type="match status" value="1"/>
</dbReference>
<sequence length="172" mass="18964">MKKGKVHIIFGTGMGKTAMALGRGVSAAMHGRKVIMIQFLKGVLSHETADGLKQLEPAFKVFRFEKQNEYYENLSEEGKKEELCNIQNGYNFAKKVLCTGECDMLILDEFLGVLDQKLVGDDALETLLAAREENVDLILTGKVCPAGAEEHADEVTRLECLKPSNDHACMNG</sequence>
<keyword evidence="1" id="KW-0808">Transferase</keyword>
<dbReference type="InterPro" id="IPR027417">
    <property type="entry name" value="P-loop_NTPase"/>
</dbReference>
<proteinExistence type="predicted"/>
<accession>A0A2T3FLE7</accession>
<dbReference type="PANTHER" id="PTHR46638:SF1">
    <property type="entry name" value="CORRINOID ADENOSYLTRANSFERASE"/>
    <property type="match status" value="1"/>
</dbReference>
<dbReference type="SUPFAM" id="SSF52540">
    <property type="entry name" value="P-loop containing nucleoside triphosphate hydrolases"/>
    <property type="match status" value="1"/>
</dbReference>
<reference evidence="1 2" key="1">
    <citation type="submission" date="2018-03" db="EMBL/GenBank/DDBJ databases">
        <title>Lachnoclostridium SNUG30386 gen.nov., sp.nov., isolated from human faeces.</title>
        <authorList>
            <person name="Seo B."/>
            <person name="Jeon K."/>
            <person name="Ko G."/>
        </authorList>
    </citation>
    <scope>NUCLEOTIDE SEQUENCE [LARGE SCALE GENOMIC DNA]</scope>
    <source>
        <strain evidence="1 2">SNUG30386</strain>
    </source>
</reference>
<protein>
    <submittedName>
        <fullName evidence="1">Cob(I)yrinic acid a c-diamide adenosyltransferase</fullName>
    </submittedName>
</protein>
<comment type="caution">
    <text evidence="1">The sequence shown here is derived from an EMBL/GenBank/DDBJ whole genome shotgun (WGS) entry which is preliminary data.</text>
</comment>
<dbReference type="GO" id="GO:0008817">
    <property type="term" value="F:corrinoid adenosyltransferase activity"/>
    <property type="evidence" value="ECO:0007669"/>
    <property type="project" value="InterPro"/>
</dbReference>
<keyword evidence="2" id="KW-1185">Reference proteome</keyword>